<evidence type="ECO:0000256" key="2">
    <source>
        <dbReference type="ARBA" id="ARBA00007758"/>
    </source>
</evidence>
<protein>
    <submittedName>
        <fullName evidence="7">Thiol:disulfide interchange protein DsbE</fullName>
    </submittedName>
</protein>
<organism evidence="7">
    <name type="scientific">invertebrate metagenome</name>
    <dbReference type="NCBI Taxonomy" id="1711999"/>
    <lineage>
        <taxon>unclassified sequences</taxon>
        <taxon>metagenomes</taxon>
        <taxon>organismal metagenomes</taxon>
    </lineage>
</organism>
<dbReference type="GO" id="GO:0015036">
    <property type="term" value="F:disulfide oxidoreductase activity"/>
    <property type="evidence" value="ECO:0007669"/>
    <property type="project" value="InterPro"/>
</dbReference>
<dbReference type="InterPro" id="IPR013766">
    <property type="entry name" value="Thioredoxin_domain"/>
</dbReference>
<dbReference type="InterPro" id="IPR004799">
    <property type="entry name" value="Periplasmic_diS_OxRdtase_DsbE"/>
</dbReference>
<keyword evidence="5" id="KW-0676">Redox-active center</keyword>
<dbReference type="PANTHER" id="PTHR42852">
    <property type="entry name" value="THIOL:DISULFIDE INTERCHANGE PROTEIN DSBE"/>
    <property type="match status" value="1"/>
</dbReference>
<dbReference type="InterPro" id="IPR017937">
    <property type="entry name" value="Thioredoxin_CS"/>
</dbReference>
<evidence type="ECO:0000256" key="4">
    <source>
        <dbReference type="ARBA" id="ARBA00023157"/>
    </source>
</evidence>
<evidence type="ECO:0000256" key="3">
    <source>
        <dbReference type="ARBA" id="ARBA00022748"/>
    </source>
</evidence>
<dbReference type="GO" id="GO:0017004">
    <property type="term" value="P:cytochrome complex assembly"/>
    <property type="evidence" value="ECO:0007669"/>
    <property type="project" value="UniProtKB-KW"/>
</dbReference>
<comment type="similarity">
    <text evidence="2">Belongs to the thioredoxin family. DsbE subfamily.</text>
</comment>
<evidence type="ECO:0000256" key="5">
    <source>
        <dbReference type="ARBA" id="ARBA00023284"/>
    </source>
</evidence>
<name>A0A2H9T9V7_9ZZZZ</name>
<dbReference type="Pfam" id="PF08534">
    <property type="entry name" value="Redoxin"/>
    <property type="match status" value="1"/>
</dbReference>
<dbReference type="PANTHER" id="PTHR42852:SF6">
    <property type="entry name" value="THIOL:DISULFIDE INTERCHANGE PROTEIN DSBE"/>
    <property type="match status" value="1"/>
</dbReference>
<evidence type="ECO:0000256" key="1">
    <source>
        <dbReference type="ARBA" id="ARBA00004196"/>
    </source>
</evidence>
<dbReference type="Gene3D" id="3.40.30.10">
    <property type="entry name" value="Glutaredoxin"/>
    <property type="match status" value="1"/>
</dbReference>
<dbReference type="EMBL" id="NSIT01000036">
    <property type="protein sequence ID" value="PJE80016.1"/>
    <property type="molecule type" value="Genomic_DNA"/>
</dbReference>
<dbReference type="NCBIfam" id="TIGR00385">
    <property type="entry name" value="dsbE"/>
    <property type="match status" value="1"/>
</dbReference>
<dbReference type="SUPFAM" id="SSF52833">
    <property type="entry name" value="Thioredoxin-like"/>
    <property type="match status" value="1"/>
</dbReference>
<dbReference type="AlphaFoldDB" id="A0A2H9T9V7"/>
<gene>
    <name evidence="7" type="primary">dsbE</name>
    <name evidence="7" type="ORF">CI610_00997</name>
</gene>
<dbReference type="InterPro" id="IPR036249">
    <property type="entry name" value="Thioredoxin-like_sf"/>
</dbReference>
<proteinExistence type="inferred from homology"/>
<sequence>MKRWTLLLPLILFLGLCVMFWISLLQGKKNHALPSALLNQPVPNFSLGSLTDENHFLTEKEIIGKPALINIWATWCTACAIEHPFLLKLANEGVIIYGVNYKDDPDKARQWLQQKGNPFRETLLDQTGKLGIDLGVYGAPETFLIDNKGIIHYRHIGILDQSVWNQNIRQFYEALNNSMNTADKQTDQE</sequence>
<dbReference type="PROSITE" id="PS00194">
    <property type="entry name" value="THIOREDOXIN_1"/>
    <property type="match status" value="1"/>
</dbReference>
<comment type="caution">
    <text evidence="7">The sequence shown here is derived from an EMBL/GenBank/DDBJ whole genome shotgun (WGS) entry which is preliminary data.</text>
</comment>
<comment type="subcellular location">
    <subcellularLocation>
        <location evidence="1">Cell envelope</location>
    </subcellularLocation>
</comment>
<accession>A0A2H9T9V7</accession>
<dbReference type="CDD" id="cd03010">
    <property type="entry name" value="TlpA_like_DsbE"/>
    <property type="match status" value="1"/>
</dbReference>
<keyword evidence="3" id="KW-0201">Cytochrome c-type biogenesis</keyword>
<keyword evidence="4" id="KW-1015">Disulfide bond</keyword>
<evidence type="ECO:0000259" key="6">
    <source>
        <dbReference type="PROSITE" id="PS51352"/>
    </source>
</evidence>
<dbReference type="GO" id="GO:0030288">
    <property type="term" value="C:outer membrane-bounded periplasmic space"/>
    <property type="evidence" value="ECO:0007669"/>
    <property type="project" value="InterPro"/>
</dbReference>
<dbReference type="PROSITE" id="PS51352">
    <property type="entry name" value="THIOREDOXIN_2"/>
    <property type="match status" value="1"/>
</dbReference>
<feature type="domain" description="Thioredoxin" evidence="6">
    <location>
        <begin position="36"/>
        <end position="177"/>
    </location>
</feature>
<reference evidence="7" key="1">
    <citation type="journal article" date="2017" name="Appl. Environ. Microbiol.">
        <title>Molecular characterization of an Endozoicomonas-like organism causing infection in king scallop Pecten maximus L.</title>
        <authorList>
            <person name="Cano I."/>
            <person name="van Aerle R."/>
            <person name="Ross S."/>
            <person name="Verner-Jeffreys D.W."/>
            <person name="Paley R.K."/>
            <person name="Rimmer G."/>
            <person name="Ryder D."/>
            <person name="Hooper P."/>
            <person name="Stone D."/>
            <person name="Feist S.W."/>
        </authorList>
    </citation>
    <scope>NUCLEOTIDE SEQUENCE</scope>
</reference>
<dbReference type="InterPro" id="IPR050553">
    <property type="entry name" value="Thioredoxin_ResA/DsbE_sf"/>
</dbReference>
<evidence type="ECO:0000313" key="7">
    <source>
        <dbReference type="EMBL" id="PJE80016.1"/>
    </source>
</evidence>
<dbReference type="InterPro" id="IPR013740">
    <property type="entry name" value="Redoxin"/>
</dbReference>